<protein>
    <submittedName>
        <fullName evidence="1">Uncharacterized protein</fullName>
    </submittedName>
</protein>
<proteinExistence type="predicted"/>
<dbReference type="AlphaFoldDB" id="A0A087BT10"/>
<evidence type="ECO:0000313" key="2">
    <source>
        <dbReference type="Proteomes" id="UP000029014"/>
    </source>
</evidence>
<keyword evidence="2" id="KW-1185">Reference proteome</keyword>
<dbReference type="RefSeq" id="WP_022861923.1">
    <property type="nucleotide sequence ID" value="NZ_JGZD01000002.1"/>
</dbReference>
<dbReference type="Proteomes" id="UP000029014">
    <property type="component" value="Unassembled WGS sequence"/>
</dbReference>
<dbReference type="EMBL" id="JGZD01000002">
    <property type="protein sequence ID" value="KFI74160.1"/>
    <property type="molecule type" value="Genomic_DNA"/>
</dbReference>
<evidence type="ECO:0000313" key="1">
    <source>
        <dbReference type="EMBL" id="KFI74160.1"/>
    </source>
</evidence>
<accession>A0A087BT10</accession>
<reference evidence="1 2" key="1">
    <citation type="submission" date="2014-03" db="EMBL/GenBank/DDBJ databases">
        <title>Genomics of Bifidobacteria.</title>
        <authorList>
            <person name="Ventura M."/>
            <person name="Milani C."/>
            <person name="Lugli G.A."/>
        </authorList>
    </citation>
    <scope>NUCLEOTIDE SEQUENCE [LARGE SCALE GENOMIC DNA]</scope>
    <source>
        <strain evidence="1 2">LMG 11592</strain>
    </source>
</reference>
<sequence>MSKLDDALEPLRRILIELGKNAIDSQIFAQFSTQFSEAVMLALVNSTLEEYARPSLSAQH</sequence>
<name>A0A087BT10_9BIFI</name>
<organism evidence="1 2">
    <name type="scientific">Bifidobacterium minimum</name>
    <dbReference type="NCBI Taxonomy" id="1693"/>
    <lineage>
        <taxon>Bacteria</taxon>
        <taxon>Bacillati</taxon>
        <taxon>Actinomycetota</taxon>
        <taxon>Actinomycetes</taxon>
        <taxon>Bifidobacteriales</taxon>
        <taxon>Bifidobacteriaceae</taxon>
        <taxon>Bifidobacterium</taxon>
    </lineage>
</organism>
<comment type="caution">
    <text evidence="1">The sequence shown here is derived from an EMBL/GenBank/DDBJ whole genome shotgun (WGS) entry which is preliminary data.</text>
</comment>
<gene>
    <name evidence="1" type="ORF">BMIN_1199</name>
</gene>